<keyword evidence="8" id="KW-0732">Signal</keyword>
<keyword evidence="3 7" id="KW-1134">Transmembrane beta strand</keyword>
<dbReference type="EMBL" id="FWXT01000001">
    <property type="protein sequence ID" value="SMC79343.1"/>
    <property type="molecule type" value="Genomic_DNA"/>
</dbReference>
<dbReference type="OrthoDB" id="9768177at2"/>
<protein>
    <submittedName>
        <fullName evidence="10">TonB-linked outer membrane protein, SusC/RagA family</fullName>
    </submittedName>
</protein>
<dbReference type="GO" id="GO:0009279">
    <property type="term" value="C:cell outer membrane"/>
    <property type="evidence" value="ECO:0007669"/>
    <property type="project" value="UniProtKB-SubCell"/>
</dbReference>
<proteinExistence type="inferred from homology"/>
<dbReference type="InterPro" id="IPR039426">
    <property type="entry name" value="TonB-dep_rcpt-like"/>
</dbReference>
<comment type="subcellular location">
    <subcellularLocation>
        <location evidence="1 7">Cell outer membrane</location>
        <topology evidence="1 7">Multi-pass membrane protein</topology>
    </subcellularLocation>
</comment>
<keyword evidence="6 7" id="KW-0998">Cell outer membrane</keyword>
<keyword evidence="2 7" id="KW-0813">Transport</keyword>
<dbReference type="InterPro" id="IPR037066">
    <property type="entry name" value="Plug_dom_sf"/>
</dbReference>
<evidence type="ECO:0000313" key="10">
    <source>
        <dbReference type="EMBL" id="SMC79343.1"/>
    </source>
</evidence>
<evidence type="ECO:0000256" key="2">
    <source>
        <dbReference type="ARBA" id="ARBA00022448"/>
    </source>
</evidence>
<dbReference type="Pfam" id="PF13715">
    <property type="entry name" value="CarbopepD_reg_2"/>
    <property type="match status" value="1"/>
</dbReference>
<sequence length="1009" mass="109273">MKRISTKLSVLTFLCFLFTNAALAQNITVKGTVSDGGDKTTLPGVSVQVKGSTAAVQTDATGKYSIGAPANATLVFTYVGYTVKEVAVNNQTTINVELQSSSQELEAVVVVGYGTQKKRDLTGSIASVKGSDIEKLAVTNPIAALQGKVAGLTVIPSGTPGASPTVRIRGVNSTNSANPIYVVDGIIQDNIDYLNPSDIESIDMLRDASSVAIYGMKGANGVIAVTTKRAAKGKTTVNLQSTIGVQYIPNRIAVADAEGFKKLYSAQLANLGAAPFDFKNYTANTNWQDYVLRNAAMSTNSVTISNTGEKTTTLLSLGYNKQQGVVKSSDYQKFIARLNEEIKITDNIKVGAGLTGFHWINNPVAITLNNILWAAPIVPSTKEDGLFYSMPSFQRSNVANPALALDRGKGNSINKGYRFTGSVFGEVKFLKDFTWRSTVYTDLGFNNARSFSPPAYRVINIGENGGPNTTSFDNSIRNSVSQNTFEGRRYQQDHTLTYEKELDGGHKITALAGFSSLRTSSTSLSGTRVDSTLTIPRDPNLWFLGIVPDQNVQRAGGSGSDESNAGAFMRLSYSYQNKYLFNGTVRRDASSLFSPENRWGTFGSIGLGWVLSEESFFKEHVKGLDFVKFRGAWGRLGNSNGAPNNRYQVEISNSSGAVFGDNIYPAIQPAYRPDPNFHFEIVQGIDLGLDIKALNSRLNAELNLYNKTTSDIITSYPLPASEGGLTYFTNLGKITNKGIELSLGWNDKIGESFTYGLSGNFSYNKNIVNSLGNTTNFQILGNGGVNKTETGQSIGYFYGYRQIGIYQSSYDLGLMPAMSNSFPGDIAYADIDGDGAITPADRTYLGTPFPPYSYGLNLSLGYKGFDLMLEGQGVAGNKIYTQRRTANFTVLNYEANRLNAWTAPGTSNVEPISDNTRSNNYLFSSYYLEPGDYFRLRNVQLGYNLAAKALEKTGIQNIRLYVSGQNIKTWSKTTGYSPEAQIGSITAGGADNGVYPIPAIYSFGINVTF</sequence>
<keyword evidence="11" id="KW-1185">Reference proteome</keyword>
<dbReference type="InterPro" id="IPR023996">
    <property type="entry name" value="TonB-dep_OMP_SusC/RagA"/>
</dbReference>
<dbReference type="NCBIfam" id="TIGR04057">
    <property type="entry name" value="SusC_RagA_signa"/>
    <property type="match status" value="1"/>
</dbReference>
<accession>A0A1W2C2E6</accession>
<dbReference type="Gene3D" id="2.60.40.1120">
    <property type="entry name" value="Carboxypeptidase-like, regulatory domain"/>
    <property type="match status" value="1"/>
</dbReference>
<dbReference type="InterPro" id="IPR008969">
    <property type="entry name" value="CarboxyPept-like_regulatory"/>
</dbReference>
<feature type="signal peptide" evidence="8">
    <location>
        <begin position="1"/>
        <end position="24"/>
    </location>
</feature>
<dbReference type="PROSITE" id="PS52016">
    <property type="entry name" value="TONB_DEPENDENT_REC_3"/>
    <property type="match status" value="1"/>
</dbReference>
<evidence type="ECO:0000256" key="4">
    <source>
        <dbReference type="ARBA" id="ARBA00022692"/>
    </source>
</evidence>
<dbReference type="SUPFAM" id="SSF56935">
    <property type="entry name" value="Porins"/>
    <property type="match status" value="1"/>
</dbReference>
<dbReference type="STRING" id="151894.SAMN04488524_2847"/>
<comment type="similarity">
    <text evidence="7">Belongs to the TonB-dependent receptor family.</text>
</comment>
<evidence type="ECO:0000256" key="3">
    <source>
        <dbReference type="ARBA" id="ARBA00022452"/>
    </source>
</evidence>
<keyword evidence="5 7" id="KW-0472">Membrane</keyword>
<evidence type="ECO:0000256" key="8">
    <source>
        <dbReference type="SAM" id="SignalP"/>
    </source>
</evidence>
<evidence type="ECO:0000256" key="7">
    <source>
        <dbReference type="PROSITE-ProRule" id="PRU01360"/>
    </source>
</evidence>
<dbReference type="InterPro" id="IPR012910">
    <property type="entry name" value="Plug_dom"/>
</dbReference>
<dbReference type="Proteomes" id="UP000192756">
    <property type="component" value="Unassembled WGS sequence"/>
</dbReference>
<evidence type="ECO:0000256" key="1">
    <source>
        <dbReference type="ARBA" id="ARBA00004571"/>
    </source>
</evidence>
<reference evidence="11" key="1">
    <citation type="submission" date="2017-04" db="EMBL/GenBank/DDBJ databases">
        <authorList>
            <person name="Varghese N."/>
            <person name="Submissions S."/>
        </authorList>
    </citation>
    <scope>NUCLEOTIDE SEQUENCE [LARGE SCALE GENOMIC DNA]</scope>
    <source>
        <strain evidence="11">DSM 12126</strain>
    </source>
</reference>
<dbReference type="InterPro" id="IPR036942">
    <property type="entry name" value="Beta-barrel_TonB_sf"/>
</dbReference>
<evidence type="ECO:0000259" key="9">
    <source>
        <dbReference type="Pfam" id="PF07715"/>
    </source>
</evidence>
<dbReference type="RefSeq" id="WP_084239476.1">
    <property type="nucleotide sequence ID" value="NZ_FWXT01000001.1"/>
</dbReference>
<dbReference type="SUPFAM" id="SSF49464">
    <property type="entry name" value="Carboxypeptidase regulatory domain-like"/>
    <property type="match status" value="1"/>
</dbReference>
<evidence type="ECO:0000256" key="6">
    <source>
        <dbReference type="ARBA" id="ARBA00023237"/>
    </source>
</evidence>
<gene>
    <name evidence="10" type="ORF">SAMN04488524_2847</name>
</gene>
<dbReference type="Pfam" id="PF07715">
    <property type="entry name" value="Plug"/>
    <property type="match status" value="1"/>
</dbReference>
<name>A0A1W2C2E6_9SPHI</name>
<dbReference type="AlphaFoldDB" id="A0A1W2C2E6"/>
<dbReference type="Gene3D" id="2.40.170.20">
    <property type="entry name" value="TonB-dependent receptor, beta-barrel domain"/>
    <property type="match status" value="1"/>
</dbReference>
<evidence type="ECO:0000256" key="5">
    <source>
        <dbReference type="ARBA" id="ARBA00023136"/>
    </source>
</evidence>
<dbReference type="NCBIfam" id="TIGR04056">
    <property type="entry name" value="OMP_RagA_SusC"/>
    <property type="match status" value="1"/>
</dbReference>
<dbReference type="InterPro" id="IPR023997">
    <property type="entry name" value="TonB-dep_OMP_SusC/RagA_CS"/>
</dbReference>
<evidence type="ECO:0000313" key="11">
    <source>
        <dbReference type="Proteomes" id="UP000192756"/>
    </source>
</evidence>
<feature type="domain" description="TonB-dependent receptor plug" evidence="9">
    <location>
        <begin position="117"/>
        <end position="222"/>
    </location>
</feature>
<organism evidence="10 11">
    <name type="scientific">Pedobacter africanus</name>
    <dbReference type="NCBI Taxonomy" id="151894"/>
    <lineage>
        <taxon>Bacteria</taxon>
        <taxon>Pseudomonadati</taxon>
        <taxon>Bacteroidota</taxon>
        <taxon>Sphingobacteriia</taxon>
        <taxon>Sphingobacteriales</taxon>
        <taxon>Sphingobacteriaceae</taxon>
        <taxon>Pedobacter</taxon>
    </lineage>
</organism>
<dbReference type="Gene3D" id="2.170.130.10">
    <property type="entry name" value="TonB-dependent receptor, plug domain"/>
    <property type="match status" value="1"/>
</dbReference>
<keyword evidence="4 7" id="KW-0812">Transmembrane</keyword>
<feature type="chain" id="PRO_5013094231" evidence="8">
    <location>
        <begin position="25"/>
        <end position="1009"/>
    </location>
</feature>